<evidence type="ECO:0000259" key="3">
    <source>
        <dbReference type="Pfam" id="PF03330"/>
    </source>
</evidence>
<feature type="signal peptide" evidence="2">
    <location>
        <begin position="1"/>
        <end position="20"/>
    </location>
</feature>
<dbReference type="STRING" id="1287681.M7THS1"/>
<dbReference type="PANTHER" id="PTHR31836">
    <property type="match status" value="1"/>
</dbReference>
<dbReference type="Gene3D" id="2.40.40.10">
    <property type="entry name" value="RlpA-like domain"/>
    <property type="match status" value="1"/>
</dbReference>
<dbReference type="CDD" id="cd22191">
    <property type="entry name" value="DPBB_RlpA_EXP_N-like"/>
    <property type="match status" value="1"/>
</dbReference>
<dbReference type="OrthoDB" id="623670at2759"/>
<dbReference type="KEGG" id="ela:UCREL1_3499"/>
<dbReference type="AlphaFoldDB" id="M7THS1"/>
<keyword evidence="1 2" id="KW-0732">Signal</keyword>
<feature type="domain" description="RlpA-like protein double-psi beta-barrel" evidence="3">
    <location>
        <begin position="101"/>
        <end position="151"/>
    </location>
</feature>
<dbReference type="SUPFAM" id="SSF50685">
    <property type="entry name" value="Barwin-like endoglucanases"/>
    <property type="match status" value="1"/>
</dbReference>
<evidence type="ECO:0000256" key="1">
    <source>
        <dbReference type="ARBA" id="ARBA00022729"/>
    </source>
</evidence>
<dbReference type="eggNOG" id="ENOG502S6X4">
    <property type="taxonomic scope" value="Eukaryota"/>
</dbReference>
<dbReference type="EMBL" id="KB706076">
    <property type="protein sequence ID" value="EMR69491.1"/>
    <property type="molecule type" value="Genomic_DNA"/>
</dbReference>
<dbReference type="Proteomes" id="UP000012174">
    <property type="component" value="Unassembled WGS sequence"/>
</dbReference>
<dbReference type="InterPro" id="IPR009009">
    <property type="entry name" value="RlpA-like_DPBB"/>
</dbReference>
<dbReference type="InterPro" id="IPR036908">
    <property type="entry name" value="RlpA-like_sf"/>
</dbReference>
<dbReference type="Pfam" id="PF03330">
    <property type="entry name" value="DPBB_1"/>
    <property type="match status" value="1"/>
</dbReference>
<evidence type="ECO:0000313" key="4">
    <source>
        <dbReference type="EMBL" id="EMR69491.1"/>
    </source>
</evidence>
<dbReference type="PANTHER" id="PTHR31836:SF28">
    <property type="entry name" value="SRCR DOMAIN-CONTAINING PROTEIN-RELATED"/>
    <property type="match status" value="1"/>
</dbReference>
<evidence type="ECO:0000313" key="5">
    <source>
        <dbReference type="Proteomes" id="UP000012174"/>
    </source>
</evidence>
<protein>
    <submittedName>
        <fullName evidence="4">Putative riboflavin aldehyde-forming enzyme protein</fullName>
    </submittedName>
</protein>
<name>M7THS1_EUTLA</name>
<reference evidence="5" key="1">
    <citation type="journal article" date="2013" name="Genome Announc.">
        <title>Draft genome sequence of the grapevine dieback fungus Eutypa lata UCR-EL1.</title>
        <authorList>
            <person name="Blanco-Ulate B."/>
            <person name="Rolshausen P.E."/>
            <person name="Cantu D."/>
        </authorList>
    </citation>
    <scope>NUCLEOTIDE SEQUENCE [LARGE SCALE GENOMIC DNA]</scope>
    <source>
        <strain evidence="5">UCR-EL1</strain>
    </source>
</reference>
<keyword evidence="5" id="KW-1185">Reference proteome</keyword>
<accession>M7THS1</accession>
<dbReference type="OMA" id="HIVFDRA"/>
<feature type="chain" id="PRO_5004085602" evidence="2">
    <location>
        <begin position="21"/>
        <end position="155"/>
    </location>
</feature>
<evidence type="ECO:0000256" key="2">
    <source>
        <dbReference type="SAM" id="SignalP"/>
    </source>
</evidence>
<proteinExistence type="predicted"/>
<gene>
    <name evidence="4" type="ORF">UCREL1_3499</name>
</gene>
<sequence>MVSFTKLVTAMAVACVTASAIPFEADSIEFLDDVDVPSNSTDVDGDLTMMAAARHGDLTYYKPGLGACGKVNGENDAIVAISHVIFDPKTPNGNPNNNPLCGRKIKINRNGKSVVVRVQDRCEACKKNDLDVPVKVFKKLAKKSAGRVKMNWKWV</sequence>
<dbReference type="HOGENOM" id="CLU_047639_5_0_1"/>
<organism evidence="4 5">
    <name type="scientific">Eutypa lata (strain UCR-EL1)</name>
    <name type="common">Grapevine dieback disease fungus</name>
    <name type="synonym">Eutypa armeniacae</name>
    <dbReference type="NCBI Taxonomy" id="1287681"/>
    <lineage>
        <taxon>Eukaryota</taxon>
        <taxon>Fungi</taxon>
        <taxon>Dikarya</taxon>
        <taxon>Ascomycota</taxon>
        <taxon>Pezizomycotina</taxon>
        <taxon>Sordariomycetes</taxon>
        <taxon>Xylariomycetidae</taxon>
        <taxon>Xylariales</taxon>
        <taxon>Diatrypaceae</taxon>
        <taxon>Eutypa</taxon>
    </lineage>
</organism>
<dbReference type="InterPro" id="IPR051477">
    <property type="entry name" value="Expansin_CellWall"/>
</dbReference>